<keyword evidence="2" id="KW-0238">DNA-binding</keyword>
<name>A0AAU7KG02_9GAMM</name>
<dbReference type="InterPro" id="IPR036390">
    <property type="entry name" value="WH_DNA-bd_sf"/>
</dbReference>
<dbReference type="InterPro" id="IPR036388">
    <property type="entry name" value="WH-like_DNA-bd_sf"/>
</dbReference>
<dbReference type="Pfam" id="PF07729">
    <property type="entry name" value="FCD"/>
    <property type="match status" value="1"/>
</dbReference>
<feature type="domain" description="HTH gntR-type" evidence="5">
    <location>
        <begin position="13"/>
        <end position="81"/>
    </location>
</feature>
<dbReference type="PANTHER" id="PTHR43537:SF44">
    <property type="entry name" value="GNTR FAMILY REGULATORY PROTEIN"/>
    <property type="match status" value="1"/>
</dbReference>
<dbReference type="GO" id="GO:0003677">
    <property type="term" value="F:DNA binding"/>
    <property type="evidence" value="ECO:0007669"/>
    <property type="project" value="UniProtKB-KW"/>
</dbReference>
<dbReference type="SMART" id="SM00345">
    <property type="entry name" value="HTH_GNTR"/>
    <property type="match status" value="1"/>
</dbReference>
<dbReference type="SUPFAM" id="SSF46785">
    <property type="entry name" value="Winged helix' DNA-binding domain"/>
    <property type="match status" value="1"/>
</dbReference>
<gene>
    <name evidence="6" type="ORF">NFG58_18600</name>
</gene>
<evidence type="ECO:0000256" key="2">
    <source>
        <dbReference type="ARBA" id="ARBA00023125"/>
    </source>
</evidence>
<dbReference type="EMBL" id="CP098827">
    <property type="protein sequence ID" value="XBO70592.1"/>
    <property type="molecule type" value="Genomic_DNA"/>
</dbReference>
<reference evidence="6" key="1">
    <citation type="submission" date="2022-06" db="EMBL/GenBank/DDBJ databases">
        <title>A novel DMS-producing enzyme.</title>
        <authorList>
            <person name="Zhang Y."/>
        </authorList>
    </citation>
    <scope>NUCLEOTIDE SEQUENCE</scope>
    <source>
        <strain evidence="6">RT37</strain>
    </source>
</reference>
<dbReference type="CDD" id="cd07377">
    <property type="entry name" value="WHTH_GntR"/>
    <property type="match status" value="1"/>
</dbReference>
<evidence type="ECO:0000256" key="1">
    <source>
        <dbReference type="ARBA" id="ARBA00023015"/>
    </source>
</evidence>
<dbReference type="GO" id="GO:0003700">
    <property type="term" value="F:DNA-binding transcription factor activity"/>
    <property type="evidence" value="ECO:0007669"/>
    <property type="project" value="InterPro"/>
</dbReference>
<evidence type="ECO:0000256" key="3">
    <source>
        <dbReference type="ARBA" id="ARBA00023163"/>
    </source>
</evidence>
<dbReference type="PANTHER" id="PTHR43537">
    <property type="entry name" value="TRANSCRIPTIONAL REGULATOR, GNTR FAMILY"/>
    <property type="match status" value="1"/>
</dbReference>
<sequence>MDALASLPRPAEGRGAAALAEVLARAILSGHWQPGDLFPRELDLCQHFEASRNRVRNALGELSAAGLIERTAGRGTVVRDIVDWHLLDPQMSGWMASLDAPHPQLVEAVFAFRLAAEPYIGELAALNASGEDLARIERAFEGMRETADAPSQRLAHAEHDVAFHDAIYRASHNLVWRQMGLLLRPSIVALIQRSQRHAGSSSDDHTDDAAGGHARGLSDSLERHRQLLEAIRLRQPEQARHATELLLERTARDLDKTLPASGITTPASRHL</sequence>
<keyword evidence="3" id="KW-0804">Transcription</keyword>
<evidence type="ECO:0000256" key="4">
    <source>
        <dbReference type="SAM" id="MobiDB-lite"/>
    </source>
</evidence>
<dbReference type="InterPro" id="IPR000524">
    <property type="entry name" value="Tscrpt_reg_HTH_GntR"/>
</dbReference>
<dbReference type="RefSeq" id="WP_348814917.1">
    <property type="nucleotide sequence ID" value="NZ_CP098827.1"/>
</dbReference>
<dbReference type="SMART" id="SM00895">
    <property type="entry name" value="FCD"/>
    <property type="match status" value="1"/>
</dbReference>
<dbReference type="InterPro" id="IPR011711">
    <property type="entry name" value="GntR_C"/>
</dbReference>
<dbReference type="InterPro" id="IPR008920">
    <property type="entry name" value="TF_FadR/GntR_C"/>
</dbReference>
<evidence type="ECO:0000313" key="6">
    <source>
        <dbReference type="EMBL" id="XBO70592.1"/>
    </source>
</evidence>
<dbReference type="SUPFAM" id="SSF48008">
    <property type="entry name" value="GntR ligand-binding domain-like"/>
    <property type="match status" value="1"/>
</dbReference>
<feature type="region of interest" description="Disordered" evidence="4">
    <location>
        <begin position="195"/>
        <end position="219"/>
    </location>
</feature>
<dbReference type="Gene3D" id="1.20.120.530">
    <property type="entry name" value="GntR ligand-binding domain-like"/>
    <property type="match status" value="1"/>
</dbReference>
<organism evidence="6">
    <name type="scientific">Halomonas sp. RT37</name>
    <dbReference type="NCBI Taxonomy" id="2950872"/>
    <lineage>
        <taxon>Bacteria</taxon>
        <taxon>Pseudomonadati</taxon>
        <taxon>Pseudomonadota</taxon>
        <taxon>Gammaproteobacteria</taxon>
        <taxon>Oceanospirillales</taxon>
        <taxon>Halomonadaceae</taxon>
        <taxon>Halomonas</taxon>
    </lineage>
</organism>
<keyword evidence="1" id="KW-0805">Transcription regulation</keyword>
<dbReference type="Gene3D" id="1.10.10.10">
    <property type="entry name" value="Winged helix-like DNA-binding domain superfamily/Winged helix DNA-binding domain"/>
    <property type="match status" value="1"/>
</dbReference>
<dbReference type="Pfam" id="PF00392">
    <property type="entry name" value="GntR"/>
    <property type="match status" value="1"/>
</dbReference>
<dbReference type="AlphaFoldDB" id="A0AAU7KG02"/>
<dbReference type="PROSITE" id="PS50949">
    <property type="entry name" value="HTH_GNTR"/>
    <property type="match status" value="1"/>
</dbReference>
<proteinExistence type="predicted"/>
<evidence type="ECO:0000259" key="5">
    <source>
        <dbReference type="PROSITE" id="PS50949"/>
    </source>
</evidence>
<accession>A0AAU7KG02</accession>
<protein>
    <submittedName>
        <fullName evidence="6">FCD domain-containing protein</fullName>
    </submittedName>
</protein>